<accession>A0A7U0GBE4</accession>
<dbReference type="EMBL" id="MW394391">
    <property type="protein sequence ID" value="QQV92118.1"/>
    <property type="molecule type" value="Genomic_DNA"/>
</dbReference>
<evidence type="ECO:0000313" key="2">
    <source>
        <dbReference type="Proteomes" id="UP000596381"/>
    </source>
</evidence>
<protein>
    <submittedName>
        <fullName evidence="1">Uncharacterized protein</fullName>
    </submittedName>
</protein>
<keyword evidence="2" id="KW-1185">Reference proteome</keyword>
<reference evidence="1 2" key="1">
    <citation type="submission" date="2020-12" db="EMBL/GenBank/DDBJ databases">
        <title>Genomic characterization of four novel bacteriophages infecting Klebsiella pneumoniae.</title>
        <authorList>
            <person name="Estrada Bonilla B."/>
            <person name="Costa A.R."/>
            <person name="van Rossum T."/>
            <person name="Hagedoorn S."/>
            <person name="Wallinga H."/>
            <person name="Xiao M."/>
            <person name="Song W."/>
            <person name="Haas P.-J."/>
            <person name="Nobrega F.L."/>
            <person name="Brouns S.J.J."/>
        </authorList>
    </citation>
    <scope>NUCLEOTIDE SEQUENCE [LARGE SCALE GENOMIC DNA]</scope>
</reference>
<organism evidence="1 2">
    <name type="scientific">Klebsiella phage vB_KpM_FBKp24</name>
    <dbReference type="NCBI Taxonomy" id="2801834"/>
    <lineage>
        <taxon>Viruses</taxon>
        <taxon>Duplodnaviria</taxon>
        <taxon>Heunggongvirae</taxon>
        <taxon>Uroviricota</taxon>
        <taxon>Caudoviricetes</taxon>
        <taxon>Chimalliviridae</taxon>
        <taxon>Maaswegvirus</taxon>
        <taxon>Maaswegvirus Kp24</taxon>
    </lineage>
</organism>
<gene>
    <name evidence="1" type="ORF">vBKpMFBKp24_105</name>
</gene>
<sequence length="216" mass="24047">MSKPDIRIYQTGTFTHDKSTNLLSLTVPVSPSEEQVFEGVAHPGANLTEEPAVFSSVIGQYGSATSIEQLNEAVGEGHKDLFWYLFELCATFPSVEQIAIDLSRPENPAVLLTVKDGIGKYAWWHQGDSKIFVATEIAGENPFNVVSSNSTPFNPSELLYAFSIVAEHIRLGSYRFVVGNLVDTQRVYVSFFDHEITNFRTNLEFPLMKERAGNVH</sequence>
<dbReference type="Proteomes" id="UP000596381">
    <property type="component" value="Segment"/>
</dbReference>
<name>A0A7U0GBE4_9CAUD</name>
<proteinExistence type="predicted"/>
<evidence type="ECO:0000313" key="1">
    <source>
        <dbReference type="EMBL" id="QQV92118.1"/>
    </source>
</evidence>